<reference evidence="8" key="1">
    <citation type="submission" date="2016-09" db="EMBL/GenBank/DDBJ databases">
        <authorList>
            <person name="Greninger A.L."/>
            <person name="Jerome K.R."/>
            <person name="Mcnair B."/>
            <person name="Wallis C."/>
            <person name="Fang F."/>
        </authorList>
    </citation>
    <scope>NUCLEOTIDE SEQUENCE [LARGE SCALE GENOMIC DNA]</scope>
    <source>
        <strain evidence="8">M7</strain>
    </source>
</reference>
<keyword evidence="3" id="KW-0520">NAD</keyword>
<gene>
    <name evidence="7" type="ORF">BHQ17_27190</name>
</gene>
<proteinExistence type="inferred from homology"/>
<evidence type="ECO:0000259" key="6">
    <source>
        <dbReference type="Pfam" id="PF00171"/>
    </source>
</evidence>
<accession>A0A1E3R3M0</accession>
<dbReference type="EMBL" id="MIGZ01000279">
    <property type="protein sequence ID" value="ODQ84469.1"/>
    <property type="molecule type" value="Genomic_DNA"/>
</dbReference>
<dbReference type="InterPro" id="IPR015590">
    <property type="entry name" value="Aldehyde_DH_dom"/>
</dbReference>
<dbReference type="PANTHER" id="PTHR43570:SF20">
    <property type="entry name" value="ALDEHYDE DEHYDROGENASE ALDX-RELATED"/>
    <property type="match status" value="1"/>
</dbReference>
<dbReference type="InterPro" id="IPR012394">
    <property type="entry name" value="Aldehyde_DH_NAD(P)"/>
</dbReference>
<dbReference type="Pfam" id="PF00171">
    <property type="entry name" value="Aldedh"/>
    <property type="match status" value="1"/>
</dbReference>
<dbReference type="SUPFAM" id="SSF53720">
    <property type="entry name" value="ALDH-like"/>
    <property type="match status" value="1"/>
</dbReference>
<sequence>MGPWNLPFALTLGPAADMLGAGNRVIIKPSEVAPACAELLRDMVTATFDSDRMAVVCGGLELAKAFPALPWGHLVYTGNATVGRQVAATAAQNLVPLTLELGGKNPAIVHTDRVTDDTVHHILGNKLVKNGQICIAPDYCLVPRDQVTEFVERSMSYLQSTVPSYSESPDCVGIVNEHHLQRLVSLTEEAHARGCRVLTFPADGGVAVGTRQMPVSLIIDPPDDLAVMQEEIFGPILPVKPYDSVDEAIAYVNSGPPPLGLYVFATDTSVVDHILNRTTSGGVCVNACAIQGAIPSLGFGGAGHSGYGRHRGVEGFREFSHQRAVVTRGEGDLIHAFFPPYSGLARSVVAAALDTPPSDADTSKEN</sequence>
<dbReference type="InterPro" id="IPR016163">
    <property type="entry name" value="Ald_DH_C"/>
</dbReference>
<dbReference type="GO" id="GO:0005737">
    <property type="term" value="C:cytoplasm"/>
    <property type="evidence" value="ECO:0007669"/>
    <property type="project" value="TreeGrafter"/>
</dbReference>
<dbReference type="InterPro" id="IPR029510">
    <property type="entry name" value="Ald_DH_CS_GLU"/>
</dbReference>
<comment type="caution">
    <text evidence="7">The sequence shown here is derived from an EMBL/GenBank/DDBJ whole genome shotgun (WGS) entry which is preliminary data.</text>
</comment>
<dbReference type="GO" id="GO:0004029">
    <property type="term" value="F:aldehyde dehydrogenase (NAD+) activity"/>
    <property type="evidence" value="ECO:0007669"/>
    <property type="project" value="TreeGrafter"/>
</dbReference>
<dbReference type="OrthoDB" id="6882680at2"/>
<dbReference type="PANTHER" id="PTHR43570">
    <property type="entry name" value="ALDEHYDE DEHYDROGENASE"/>
    <property type="match status" value="1"/>
</dbReference>
<dbReference type="InterPro" id="IPR016161">
    <property type="entry name" value="Ald_DH/histidinol_DH"/>
</dbReference>
<evidence type="ECO:0000256" key="1">
    <source>
        <dbReference type="ARBA" id="ARBA00009986"/>
    </source>
</evidence>
<evidence type="ECO:0000256" key="3">
    <source>
        <dbReference type="ARBA" id="ARBA00023027"/>
    </source>
</evidence>
<dbReference type="PROSITE" id="PS00070">
    <property type="entry name" value="ALDEHYDE_DEHYDR_CYS"/>
    <property type="match status" value="1"/>
</dbReference>
<dbReference type="Proteomes" id="UP000094243">
    <property type="component" value="Unassembled WGS sequence"/>
</dbReference>
<feature type="domain" description="Aldehyde dehydrogenase" evidence="6">
    <location>
        <begin position="2"/>
        <end position="325"/>
    </location>
</feature>
<keyword evidence="8" id="KW-1185">Reference proteome</keyword>
<dbReference type="GO" id="GO:0006081">
    <property type="term" value="P:aldehyde metabolic process"/>
    <property type="evidence" value="ECO:0007669"/>
    <property type="project" value="InterPro"/>
</dbReference>
<keyword evidence="2 5" id="KW-0560">Oxidoreductase</keyword>
<protein>
    <submittedName>
        <fullName evidence="7">Aldehyde dehydrogenase</fullName>
    </submittedName>
</protein>
<dbReference type="PROSITE" id="PS00687">
    <property type="entry name" value="ALDEHYDE_DEHYDR_GLU"/>
    <property type="match status" value="1"/>
</dbReference>
<feature type="active site" evidence="4">
    <location>
        <position position="100"/>
    </location>
</feature>
<dbReference type="Gene3D" id="3.40.309.10">
    <property type="entry name" value="Aldehyde Dehydrogenase, Chain A, domain 2"/>
    <property type="match status" value="1"/>
</dbReference>
<dbReference type="InterPro" id="IPR016160">
    <property type="entry name" value="Ald_DH_CS_CYS"/>
</dbReference>
<evidence type="ECO:0000256" key="5">
    <source>
        <dbReference type="RuleBase" id="RU003345"/>
    </source>
</evidence>
<evidence type="ECO:0000313" key="8">
    <source>
        <dbReference type="Proteomes" id="UP000094243"/>
    </source>
</evidence>
<evidence type="ECO:0000313" key="7">
    <source>
        <dbReference type="EMBL" id="ODQ84469.1"/>
    </source>
</evidence>
<evidence type="ECO:0000256" key="4">
    <source>
        <dbReference type="PROSITE-ProRule" id="PRU10007"/>
    </source>
</evidence>
<comment type="similarity">
    <text evidence="1 5">Belongs to the aldehyde dehydrogenase family.</text>
</comment>
<name>A0A1E3R3M0_9MYCO</name>
<organism evidence="7 8">
    <name type="scientific">Mycolicibacterium holsaticum</name>
    <dbReference type="NCBI Taxonomy" id="152142"/>
    <lineage>
        <taxon>Bacteria</taxon>
        <taxon>Bacillati</taxon>
        <taxon>Actinomycetota</taxon>
        <taxon>Actinomycetes</taxon>
        <taxon>Mycobacteriales</taxon>
        <taxon>Mycobacteriaceae</taxon>
        <taxon>Mycolicibacterium</taxon>
    </lineage>
</organism>
<dbReference type="Gene3D" id="3.40.605.10">
    <property type="entry name" value="Aldehyde Dehydrogenase, Chain A, domain 1"/>
    <property type="match status" value="1"/>
</dbReference>
<dbReference type="AlphaFoldDB" id="A0A1E3R3M0"/>
<dbReference type="InterPro" id="IPR016162">
    <property type="entry name" value="Ald_DH_N"/>
</dbReference>
<evidence type="ECO:0000256" key="2">
    <source>
        <dbReference type="ARBA" id="ARBA00023002"/>
    </source>
</evidence>